<organism evidence="3 4">
    <name type="scientific">Brevundimonas kwangchunensis</name>
    <dbReference type="NCBI Taxonomy" id="322163"/>
    <lineage>
        <taxon>Bacteria</taxon>
        <taxon>Pseudomonadati</taxon>
        <taxon>Pseudomonadota</taxon>
        <taxon>Alphaproteobacteria</taxon>
        <taxon>Caulobacterales</taxon>
        <taxon>Caulobacteraceae</taxon>
        <taxon>Brevundimonas</taxon>
    </lineage>
</organism>
<evidence type="ECO:0000256" key="2">
    <source>
        <dbReference type="RuleBase" id="RU362080"/>
    </source>
</evidence>
<proteinExistence type="inferred from homology"/>
<evidence type="ECO:0000313" key="4">
    <source>
        <dbReference type="Proteomes" id="UP001501352"/>
    </source>
</evidence>
<evidence type="ECO:0000256" key="1">
    <source>
        <dbReference type="ARBA" id="ARBA00009981"/>
    </source>
</evidence>
<dbReference type="Proteomes" id="UP001501352">
    <property type="component" value="Unassembled WGS sequence"/>
</dbReference>
<sequence>MREVGVLEAKTTFTSLIAEVERSGEAVTVTRHGKAAVRIVPIKAAAPRSGPTRAEEVRRLLARRDARPAVSDLEDLSWDALKRIARNEDRHD</sequence>
<gene>
    <name evidence="3" type="ORF">GCM10009422_18450</name>
</gene>
<dbReference type="SUPFAM" id="SSF143120">
    <property type="entry name" value="YefM-like"/>
    <property type="match status" value="1"/>
</dbReference>
<dbReference type="Gene3D" id="3.40.1620.10">
    <property type="entry name" value="YefM-like domain"/>
    <property type="match status" value="1"/>
</dbReference>
<comment type="caution">
    <text evidence="3">The sequence shown here is derived from an EMBL/GenBank/DDBJ whole genome shotgun (WGS) entry which is preliminary data.</text>
</comment>
<comment type="similarity">
    <text evidence="1 2">Belongs to the phD/YefM antitoxin family.</text>
</comment>
<protein>
    <recommendedName>
        <fullName evidence="2">Antitoxin</fullName>
    </recommendedName>
</protein>
<comment type="function">
    <text evidence="2">Antitoxin component of a type II toxin-antitoxin (TA) system.</text>
</comment>
<dbReference type="RefSeq" id="WP_343793001.1">
    <property type="nucleotide sequence ID" value="NZ_BAAAGA010000005.1"/>
</dbReference>
<evidence type="ECO:0000313" key="3">
    <source>
        <dbReference type="EMBL" id="GAA0622775.1"/>
    </source>
</evidence>
<dbReference type="EMBL" id="BAAAGA010000005">
    <property type="protein sequence ID" value="GAA0622775.1"/>
    <property type="molecule type" value="Genomic_DNA"/>
</dbReference>
<keyword evidence="4" id="KW-1185">Reference proteome</keyword>
<name>A0ABN1GXL0_9CAUL</name>
<dbReference type="InterPro" id="IPR036165">
    <property type="entry name" value="YefM-like_sf"/>
</dbReference>
<dbReference type="NCBIfam" id="TIGR01552">
    <property type="entry name" value="phd_fam"/>
    <property type="match status" value="1"/>
</dbReference>
<dbReference type="Pfam" id="PF02604">
    <property type="entry name" value="PhdYeFM_antitox"/>
    <property type="match status" value="1"/>
</dbReference>
<accession>A0ABN1GXL0</accession>
<dbReference type="InterPro" id="IPR006442">
    <property type="entry name" value="Antitoxin_Phd/YefM"/>
</dbReference>
<reference evidence="3 4" key="1">
    <citation type="journal article" date="2019" name="Int. J. Syst. Evol. Microbiol.">
        <title>The Global Catalogue of Microorganisms (GCM) 10K type strain sequencing project: providing services to taxonomists for standard genome sequencing and annotation.</title>
        <authorList>
            <consortium name="The Broad Institute Genomics Platform"/>
            <consortium name="The Broad Institute Genome Sequencing Center for Infectious Disease"/>
            <person name="Wu L."/>
            <person name="Ma J."/>
        </authorList>
    </citation>
    <scope>NUCLEOTIDE SEQUENCE [LARGE SCALE GENOMIC DNA]</scope>
    <source>
        <strain evidence="3 4">JCM 12928</strain>
    </source>
</reference>